<dbReference type="InterPro" id="IPR000463">
    <property type="entry name" value="Fatty_acid-bd"/>
</dbReference>
<evidence type="ECO:0000259" key="3">
    <source>
        <dbReference type="Pfam" id="PF00061"/>
    </source>
</evidence>
<dbReference type="Gene3D" id="2.40.128.20">
    <property type="match status" value="1"/>
</dbReference>
<evidence type="ECO:0000256" key="2">
    <source>
        <dbReference type="ARBA" id="ARBA00023121"/>
    </source>
</evidence>
<keyword evidence="2" id="KW-0446">Lipid-binding</keyword>
<accession>A0A8B8EIZ2</accession>
<organism evidence="4 5">
    <name type="scientific">Crassostrea virginica</name>
    <name type="common">Eastern oyster</name>
    <dbReference type="NCBI Taxonomy" id="6565"/>
    <lineage>
        <taxon>Eukaryota</taxon>
        <taxon>Metazoa</taxon>
        <taxon>Spiralia</taxon>
        <taxon>Lophotrochozoa</taxon>
        <taxon>Mollusca</taxon>
        <taxon>Bivalvia</taxon>
        <taxon>Autobranchia</taxon>
        <taxon>Pteriomorphia</taxon>
        <taxon>Ostreida</taxon>
        <taxon>Ostreoidea</taxon>
        <taxon>Ostreidae</taxon>
        <taxon>Crassostrea</taxon>
    </lineage>
</organism>
<dbReference type="Proteomes" id="UP000694844">
    <property type="component" value="Chromosome 5"/>
</dbReference>
<dbReference type="OrthoDB" id="412780at2759"/>
<keyword evidence="4" id="KW-1185">Reference proteome</keyword>
<dbReference type="PRINTS" id="PR00178">
    <property type="entry name" value="FATTYACIDBP"/>
</dbReference>
<sequence>MYMYQKSCTPKGESTVKMTKVLGHWKLFSSDDKWDEYMRTLGINFVLRKVGNSITSYEEMKQNGDQWELNITSTFKNAHLKFKLGEEFDETTLDGRKCKSTFVIEGEDLVHYQKGIKPGEVDSKITRTRVDDETMTITLEAIGKDLTTVRTFKKYTP</sequence>
<dbReference type="Pfam" id="PF00061">
    <property type="entry name" value="Lipocalin"/>
    <property type="match status" value="1"/>
</dbReference>
<reference evidence="5" key="1">
    <citation type="submission" date="2025-08" db="UniProtKB">
        <authorList>
            <consortium name="RefSeq"/>
        </authorList>
    </citation>
    <scope>IDENTIFICATION</scope>
    <source>
        <tissue evidence="5">Whole sample</tissue>
    </source>
</reference>
<dbReference type="InterPro" id="IPR031259">
    <property type="entry name" value="ILBP"/>
</dbReference>
<dbReference type="InterPro" id="IPR000566">
    <property type="entry name" value="Lipocln_cytosolic_FA-bd_dom"/>
</dbReference>
<name>A0A8B8EIZ2_CRAVI</name>
<dbReference type="PANTHER" id="PTHR11955">
    <property type="entry name" value="FATTY ACID BINDING PROTEIN"/>
    <property type="match status" value="1"/>
</dbReference>
<comment type="similarity">
    <text evidence="1">Belongs to the calycin superfamily. Fatty-acid binding protein (FABP) family.</text>
</comment>
<evidence type="ECO:0000313" key="4">
    <source>
        <dbReference type="Proteomes" id="UP000694844"/>
    </source>
</evidence>
<evidence type="ECO:0000313" key="5">
    <source>
        <dbReference type="RefSeq" id="XP_022340035.1"/>
    </source>
</evidence>
<evidence type="ECO:0000256" key="1">
    <source>
        <dbReference type="ARBA" id="ARBA00008390"/>
    </source>
</evidence>
<proteinExistence type="inferred from homology"/>
<dbReference type="GeneID" id="111134857"/>
<gene>
    <name evidence="5" type="primary">LOC111134857</name>
</gene>
<dbReference type="GO" id="GO:0008289">
    <property type="term" value="F:lipid binding"/>
    <property type="evidence" value="ECO:0007669"/>
    <property type="project" value="UniProtKB-KW"/>
</dbReference>
<dbReference type="InterPro" id="IPR012674">
    <property type="entry name" value="Calycin"/>
</dbReference>
<dbReference type="AlphaFoldDB" id="A0A8B8EIZ2"/>
<feature type="domain" description="Lipocalin/cytosolic fatty-acid binding" evidence="3">
    <location>
        <begin position="23"/>
        <end position="139"/>
    </location>
</feature>
<dbReference type="CDD" id="cd00742">
    <property type="entry name" value="FABP"/>
    <property type="match status" value="1"/>
</dbReference>
<dbReference type="SUPFAM" id="SSF50814">
    <property type="entry name" value="Lipocalins"/>
    <property type="match status" value="1"/>
</dbReference>
<dbReference type="RefSeq" id="XP_022340035.1">
    <property type="nucleotide sequence ID" value="XM_022484327.1"/>
</dbReference>
<protein>
    <submittedName>
        <fullName evidence="5">Fatty acid-binding protein homolog 5-like isoform X2</fullName>
    </submittedName>
</protein>